<dbReference type="Proteomes" id="UP000235943">
    <property type="component" value="Unassembled WGS sequence"/>
</dbReference>
<accession>A0A2N8TUI7</accession>
<dbReference type="RefSeq" id="WP_102908366.1">
    <property type="nucleotide sequence ID" value="NZ_POUC01000039.1"/>
</dbReference>
<evidence type="ECO:0000313" key="1">
    <source>
        <dbReference type="EMBL" id="PNG22667.1"/>
    </source>
</evidence>
<keyword evidence="2" id="KW-1185">Reference proteome</keyword>
<comment type="caution">
    <text evidence="1">The sequence shown here is derived from an EMBL/GenBank/DDBJ whole genome shotgun (WGS) entry which is preliminary data.</text>
</comment>
<dbReference type="EMBL" id="POUC01000039">
    <property type="protein sequence ID" value="PNG22667.1"/>
    <property type="molecule type" value="Genomic_DNA"/>
</dbReference>
<name>A0A2N8TUI7_9ACTN</name>
<dbReference type="AlphaFoldDB" id="A0A2N8TUI7"/>
<reference evidence="1 2" key="1">
    <citation type="submission" date="2018-01" db="EMBL/GenBank/DDBJ databases">
        <title>Draft genome sequence of Streptomyces sp. 13K301.</title>
        <authorList>
            <person name="Sahin N."/>
            <person name="Saygin H."/>
            <person name="Ay H."/>
        </authorList>
    </citation>
    <scope>NUCLEOTIDE SEQUENCE [LARGE SCALE GENOMIC DNA]</scope>
    <source>
        <strain evidence="1 2">13K301</strain>
    </source>
</reference>
<evidence type="ECO:0000313" key="2">
    <source>
        <dbReference type="Proteomes" id="UP000235943"/>
    </source>
</evidence>
<proteinExistence type="predicted"/>
<protein>
    <submittedName>
        <fullName evidence="1">Uncharacterized protein</fullName>
    </submittedName>
</protein>
<organism evidence="1 2">
    <name type="scientific">Streptomyces cahuitamycinicus</name>
    <dbReference type="NCBI Taxonomy" id="2070367"/>
    <lineage>
        <taxon>Bacteria</taxon>
        <taxon>Bacillati</taxon>
        <taxon>Actinomycetota</taxon>
        <taxon>Actinomycetes</taxon>
        <taxon>Kitasatosporales</taxon>
        <taxon>Streptomycetaceae</taxon>
        <taxon>Streptomyces</taxon>
    </lineage>
</organism>
<dbReference type="OrthoDB" id="4535590at2"/>
<sequence length="231" mass="25752">MSRHRQQLATALDALDRAFASEEPFPVTGCTHCYGGQDLAALSGPPDLIADDLLSAVAAEVPSHWDDFPRLYRRLAPRIVRSAVTGRLHVDENLIASRLVAAGWTTWDAPLTSALHEVWAAWWQAALHARPGPVSIREILSLITVATGALRPWLDVWTDTRTETADAQLAEFLDDVLVEYEITELRMGFYDEYDASAELLSWLLTEVRDRVDDARLDEPYLLDAMREIGAG</sequence>
<gene>
    <name evidence="1" type="ORF">C1J00_08210</name>
</gene>